<proteinExistence type="predicted"/>
<name>A0AAW1UFM6_9CUCU</name>
<dbReference type="AlphaFoldDB" id="A0AAW1UFM6"/>
<dbReference type="EMBL" id="JARQZJ010000045">
    <property type="protein sequence ID" value="KAK9878069.1"/>
    <property type="molecule type" value="Genomic_DNA"/>
</dbReference>
<evidence type="ECO:0000313" key="2">
    <source>
        <dbReference type="Proteomes" id="UP001431783"/>
    </source>
</evidence>
<evidence type="ECO:0000313" key="1">
    <source>
        <dbReference type="EMBL" id="KAK9878069.1"/>
    </source>
</evidence>
<organism evidence="1 2">
    <name type="scientific">Henosepilachna vigintioctopunctata</name>
    <dbReference type="NCBI Taxonomy" id="420089"/>
    <lineage>
        <taxon>Eukaryota</taxon>
        <taxon>Metazoa</taxon>
        <taxon>Ecdysozoa</taxon>
        <taxon>Arthropoda</taxon>
        <taxon>Hexapoda</taxon>
        <taxon>Insecta</taxon>
        <taxon>Pterygota</taxon>
        <taxon>Neoptera</taxon>
        <taxon>Endopterygota</taxon>
        <taxon>Coleoptera</taxon>
        <taxon>Polyphaga</taxon>
        <taxon>Cucujiformia</taxon>
        <taxon>Coccinelloidea</taxon>
        <taxon>Coccinellidae</taxon>
        <taxon>Epilachninae</taxon>
        <taxon>Epilachnini</taxon>
        <taxon>Henosepilachna</taxon>
    </lineage>
</organism>
<dbReference type="Proteomes" id="UP001431783">
    <property type="component" value="Unassembled WGS sequence"/>
</dbReference>
<reference evidence="1 2" key="1">
    <citation type="submission" date="2023-03" db="EMBL/GenBank/DDBJ databases">
        <title>Genome insight into feeding habits of ladybird beetles.</title>
        <authorList>
            <person name="Li H.-S."/>
            <person name="Huang Y.-H."/>
            <person name="Pang H."/>
        </authorList>
    </citation>
    <scope>NUCLEOTIDE SEQUENCE [LARGE SCALE GENOMIC DNA]</scope>
    <source>
        <strain evidence="1">SYSU_2023b</strain>
        <tissue evidence="1">Whole body</tissue>
    </source>
</reference>
<comment type="caution">
    <text evidence="1">The sequence shown here is derived from an EMBL/GenBank/DDBJ whole genome shotgun (WGS) entry which is preliminary data.</text>
</comment>
<accession>A0AAW1UFM6</accession>
<keyword evidence="2" id="KW-1185">Reference proteome</keyword>
<sequence length="171" mass="19721">MEKTSGDKWRHEKELFVLKKQAQEEDDNVSIESQKLSFTHEESKIKNHTASHSYTLSEEVNSSSKIMQQFSLVNKRGFLLSITKDSSIKWREWILMKFGKPGNRVENQTEVNRKTRINEGVCRTQIEYHGHFNSPTAWNSNTITATKEKNNGKAPKLILNECKGILPCPLE</sequence>
<protein>
    <submittedName>
        <fullName evidence="1">Uncharacterized protein</fullName>
    </submittedName>
</protein>
<gene>
    <name evidence="1" type="ORF">WA026_020700</name>
</gene>